<dbReference type="EMBL" id="JABFUD020000023">
    <property type="protein sequence ID" value="KAI5060879.1"/>
    <property type="molecule type" value="Genomic_DNA"/>
</dbReference>
<feature type="region of interest" description="Disordered" evidence="1">
    <location>
        <begin position="19"/>
        <end position="65"/>
    </location>
</feature>
<dbReference type="AlphaFoldDB" id="A0A9D4Z4E9"/>
<protein>
    <submittedName>
        <fullName evidence="2">Uncharacterized protein</fullName>
    </submittedName>
</protein>
<reference evidence="2" key="1">
    <citation type="submission" date="2021-01" db="EMBL/GenBank/DDBJ databases">
        <title>Adiantum capillus-veneris genome.</title>
        <authorList>
            <person name="Fang Y."/>
            <person name="Liao Q."/>
        </authorList>
    </citation>
    <scope>NUCLEOTIDE SEQUENCE</scope>
    <source>
        <strain evidence="2">H3</strain>
        <tissue evidence="2">Leaf</tissue>
    </source>
</reference>
<feature type="compositionally biased region" description="Polar residues" evidence="1">
    <location>
        <begin position="46"/>
        <end position="59"/>
    </location>
</feature>
<dbReference type="Proteomes" id="UP000886520">
    <property type="component" value="Chromosome 23"/>
</dbReference>
<gene>
    <name evidence="2" type="ORF">GOP47_0023384</name>
</gene>
<sequence>MGSNSQVMLEIFGSSSICEGHDEDIDMEDPGNALQDDMELHGMPSANPTSSNVETNAPDTSKKKKVRKFRDEWLHKFNFLKRLVIEDKEFMKCIWCEKYKQKGPWGKERAAKQFR</sequence>
<evidence type="ECO:0000256" key="1">
    <source>
        <dbReference type="SAM" id="MobiDB-lite"/>
    </source>
</evidence>
<evidence type="ECO:0000313" key="3">
    <source>
        <dbReference type="Proteomes" id="UP000886520"/>
    </source>
</evidence>
<name>A0A9D4Z4E9_ADICA</name>
<comment type="caution">
    <text evidence="2">The sequence shown here is derived from an EMBL/GenBank/DDBJ whole genome shotgun (WGS) entry which is preliminary data.</text>
</comment>
<keyword evidence="3" id="KW-1185">Reference proteome</keyword>
<proteinExistence type="predicted"/>
<accession>A0A9D4Z4E9</accession>
<organism evidence="2 3">
    <name type="scientific">Adiantum capillus-veneris</name>
    <name type="common">Maidenhair fern</name>
    <dbReference type="NCBI Taxonomy" id="13818"/>
    <lineage>
        <taxon>Eukaryota</taxon>
        <taxon>Viridiplantae</taxon>
        <taxon>Streptophyta</taxon>
        <taxon>Embryophyta</taxon>
        <taxon>Tracheophyta</taxon>
        <taxon>Polypodiopsida</taxon>
        <taxon>Polypodiidae</taxon>
        <taxon>Polypodiales</taxon>
        <taxon>Pteridineae</taxon>
        <taxon>Pteridaceae</taxon>
        <taxon>Vittarioideae</taxon>
        <taxon>Adiantum</taxon>
    </lineage>
</organism>
<dbReference type="OrthoDB" id="10521998at2759"/>
<evidence type="ECO:0000313" key="2">
    <source>
        <dbReference type="EMBL" id="KAI5060879.1"/>
    </source>
</evidence>